<keyword evidence="1" id="KW-1133">Transmembrane helix</keyword>
<evidence type="ECO:0000313" key="3">
    <source>
        <dbReference type="Proteomes" id="UP000228945"/>
    </source>
</evidence>
<dbReference type="AlphaFoldDB" id="A0A2D2AV56"/>
<feature type="transmembrane region" description="Helical" evidence="1">
    <location>
        <begin position="201"/>
        <end position="224"/>
    </location>
</feature>
<proteinExistence type="predicted"/>
<name>A0A2D2AV56_9CAUL</name>
<sequence>MARPNIRPIEIRPPRVASLIGAIAMFAVAALPAALWFADPELARERPWFLVGVGAFLTMFALGGLVYALLNRLRLYPDRLEYRQFAGTVVVRAADIVGYRPPGDGDLMVEYRTSDGHGRLTLPGHLSKNPDFVAWVAPLKNLDLEDYQREEARLEANDQLGVSIEARQERLLFLKRLQVPAWVVSAIIGIWFLFGHYGRDVALALVVAMPLVGVLTVVAGRGGVSLLRQSNWPGADLGALIVVPMFVLVVATFGVRMIDTTNAVALGLAVALVLTGLLWLTDRGAGKAAWPMALFYGCGLGWGLIVVLNERLDLAAPQVMEARVVARSGAADDDPALTLASAVRQTPLEDMSVSAERFEASPIGATVCLAVHPGRFGLRYAFITDCPGAALPKT</sequence>
<feature type="transmembrane region" description="Helical" evidence="1">
    <location>
        <begin position="49"/>
        <end position="70"/>
    </location>
</feature>
<accession>A0A2D2AV56</accession>
<keyword evidence="1" id="KW-0812">Transmembrane</keyword>
<keyword evidence="1" id="KW-0472">Membrane</keyword>
<dbReference type="EMBL" id="CP024201">
    <property type="protein sequence ID" value="ATQ41865.1"/>
    <property type="molecule type" value="Genomic_DNA"/>
</dbReference>
<feature type="transmembrane region" description="Helical" evidence="1">
    <location>
        <begin position="236"/>
        <end position="258"/>
    </location>
</feature>
<protein>
    <submittedName>
        <fullName evidence="2">Uncharacterized protein</fullName>
    </submittedName>
</protein>
<dbReference type="KEGG" id="cmb:CSW64_05275"/>
<evidence type="ECO:0000313" key="2">
    <source>
        <dbReference type="EMBL" id="ATQ41865.1"/>
    </source>
</evidence>
<evidence type="ECO:0000256" key="1">
    <source>
        <dbReference type="SAM" id="Phobius"/>
    </source>
</evidence>
<dbReference type="Proteomes" id="UP000228945">
    <property type="component" value="Chromosome"/>
</dbReference>
<organism evidence="2 3">
    <name type="scientific">Caulobacter mirabilis</name>
    <dbReference type="NCBI Taxonomy" id="69666"/>
    <lineage>
        <taxon>Bacteria</taxon>
        <taxon>Pseudomonadati</taxon>
        <taxon>Pseudomonadota</taxon>
        <taxon>Alphaproteobacteria</taxon>
        <taxon>Caulobacterales</taxon>
        <taxon>Caulobacteraceae</taxon>
        <taxon>Caulobacter</taxon>
    </lineage>
</organism>
<feature type="transmembrane region" description="Helical" evidence="1">
    <location>
        <begin position="264"/>
        <end position="281"/>
    </location>
</feature>
<feature type="transmembrane region" description="Helical" evidence="1">
    <location>
        <begin position="288"/>
        <end position="308"/>
    </location>
</feature>
<keyword evidence="3" id="KW-1185">Reference proteome</keyword>
<dbReference type="RefSeq" id="WP_099621122.1">
    <property type="nucleotide sequence ID" value="NZ_CP024201.1"/>
</dbReference>
<reference evidence="2 3" key="1">
    <citation type="submission" date="2017-10" db="EMBL/GenBank/DDBJ databases">
        <title>Genome sequence of Caulobacter mirabilis FWC38.</title>
        <authorList>
            <person name="Fiebig A."/>
            <person name="Crosson S."/>
        </authorList>
    </citation>
    <scope>NUCLEOTIDE SEQUENCE [LARGE SCALE GENOMIC DNA]</scope>
    <source>
        <strain evidence="2 3">FWC 38</strain>
    </source>
</reference>
<gene>
    <name evidence="2" type="ORF">CSW64_05275</name>
</gene>
<feature type="transmembrane region" description="Helical" evidence="1">
    <location>
        <begin position="16"/>
        <end position="37"/>
    </location>
</feature>